<keyword evidence="1" id="KW-0812">Transmembrane</keyword>
<evidence type="ECO:0000313" key="3">
    <source>
        <dbReference type="Proteomes" id="UP001596058"/>
    </source>
</evidence>
<gene>
    <name evidence="2" type="ORF">ACFPZ3_54870</name>
</gene>
<dbReference type="RefSeq" id="WP_379522420.1">
    <property type="nucleotide sequence ID" value="NZ_JBHSPA010000088.1"/>
</dbReference>
<feature type="transmembrane region" description="Helical" evidence="1">
    <location>
        <begin position="6"/>
        <end position="23"/>
    </location>
</feature>
<keyword evidence="1" id="KW-0472">Membrane</keyword>
<evidence type="ECO:0000256" key="1">
    <source>
        <dbReference type="SAM" id="Phobius"/>
    </source>
</evidence>
<name>A0ABW1D6F8_9ACTN</name>
<organism evidence="2 3">
    <name type="scientific">Nonomuraea insulae</name>
    <dbReference type="NCBI Taxonomy" id="1616787"/>
    <lineage>
        <taxon>Bacteria</taxon>
        <taxon>Bacillati</taxon>
        <taxon>Actinomycetota</taxon>
        <taxon>Actinomycetes</taxon>
        <taxon>Streptosporangiales</taxon>
        <taxon>Streptosporangiaceae</taxon>
        <taxon>Nonomuraea</taxon>
    </lineage>
</organism>
<dbReference type="EMBL" id="JBHSPA010000088">
    <property type="protein sequence ID" value="MFC5832992.1"/>
    <property type="molecule type" value="Genomic_DNA"/>
</dbReference>
<dbReference type="Proteomes" id="UP001596058">
    <property type="component" value="Unassembled WGS sequence"/>
</dbReference>
<sequence>MFVKITMVVAAGMMLVAGVWMRIDPAGFAEWAGFPNHTHFLHDAGVFQIAFGLMMLCALWWRDVIAVLLAGFVFANSFHSVNHILDRPLGGSDSAWWQIGLFSLLAAAALALRLRAVRGRAELRRARS</sequence>
<comment type="caution">
    <text evidence="2">The sequence shown here is derived from an EMBL/GenBank/DDBJ whole genome shotgun (WGS) entry which is preliminary data.</text>
</comment>
<keyword evidence="1" id="KW-1133">Transmembrane helix</keyword>
<evidence type="ECO:0000313" key="2">
    <source>
        <dbReference type="EMBL" id="MFC5832992.1"/>
    </source>
</evidence>
<keyword evidence="3" id="KW-1185">Reference proteome</keyword>
<feature type="transmembrane region" description="Helical" evidence="1">
    <location>
        <begin position="44"/>
        <end position="75"/>
    </location>
</feature>
<protein>
    <submittedName>
        <fullName evidence="2">Uncharacterized protein</fullName>
    </submittedName>
</protein>
<accession>A0ABW1D6F8</accession>
<proteinExistence type="predicted"/>
<reference evidence="3" key="1">
    <citation type="journal article" date="2019" name="Int. J. Syst. Evol. Microbiol.">
        <title>The Global Catalogue of Microorganisms (GCM) 10K type strain sequencing project: providing services to taxonomists for standard genome sequencing and annotation.</title>
        <authorList>
            <consortium name="The Broad Institute Genomics Platform"/>
            <consortium name="The Broad Institute Genome Sequencing Center for Infectious Disease"/>
            <person name="Wu L."/>
            <person name="Ma J."/>
        </authorList>
    </citation>
    <scope>NUCLEOTIDE SEQUENCE [LARGE SCALE GENOMIC DNA]</scope>
    <source>
        <strain evidence="3">CCUG 53903</strain>
    </source>
</reference>
<feature type="transmembrane region" description="Helical" evidence="1">
    <location>
        <begin position="95"/>
        <end position="114"/>
    </location>
</feature>